<evidence type="ECO:0000313" key="4">
    <source>
        <dbReference type="Proteomes" id="UP000654075"/>
    </source>
</evidence>
<dbReference type="EMBL" id="CAJNNV010002685">
    <property type="protein sequence ID" value="CAE8587617.1"/>
    <property type="molecule type" value="Genomic_DNA"/>
</dbReference>
<gene>
    <name evidence="3" type="ORF">PGLA1383_LOCUS6452</name>
</gene>
<feature type="transmembrane region" description="Helical" evidence="2">
    <location>
        <begin position="994"/>
        <end position="1012"/>
    </location>
</feature>
<dbReference type="AlphaFoldDB" id="A0A813DQA7"/>
<dbReference type="PROSITE" id="PS50176">
    <property type="entry name" value="ARM_REPEAT"/>
    <property type="match status" value="2"/>
</dbReference>
<dbReference type="Pfam" id="PF00514">
    <property type="entry name" value="Arm"/>
    <property type="match status" value="1"/>
</dbReference>
<name>A0A813DQA7_POLGL</name>
<feature type="repeat" description="ARM" evidence="1">
    <location>
        <begin position="152"/>
        <end position="194"/>
    </location>
</feature>
<dbReference type="InterPro" id="IPR000225">
    <property type="entry name" value="Armadillo"/>
</dbReference>
<dbReference type="PANTHER" id="PTHR23315:SF7">
    <property type="entry name" value="U-BOX DOMAIN-CONTAINING PROTEIN 4"/>
    <property type="match status" value="1"/>
</dbReference>
<evidence type="ECO:0000256" key="1">
    <source>
        <dbReference type="PROSITE-ProRule" id="PRU00259"/>
    </source>
</evidence>
<feature type="transmembrane region" description="Helical" evidence="2">
    <location>
        <begin position="961"/>
        <end position="982"/>
    </location>
</feature>
<dbReference type="Gene3D" id="1.25.10.10">
    <property type="entry name" value="Leucine-rich Repeat Variant"/>
    <property type="match status" value="2"/>
</dbReference>
<dbReference type="InterPro" id="IPR011989">
    <property type="entry name" value="ARM-like"/>
</dbReference>
<evidence type="ECO:0000313" key="3">
    <source>
        <dbReference type="EMBL" id="CAE8587617.1"/>
    </source>
</evidence>
<keyword evidence="2" id="KW-0472">Membrane</keyword>
<organism evidence="3 4">
    <name type="scientific">Polarella glacialis</name>
    <name type="common">Dinoflagellate</name>
    <dbReference type="NCBI Taxonomy" id="89957"/>
    <lineage>
        <taxon>Eukaryota</taxon>
        <taxon>Sar</taxon>
        <taxon>Alveolata</taxon>
        <taxon>Dinophyceae</taxon>
        <taxon>Suessiales</taxon>
        <taxon>Suessiaceae</taxon>
        <taxon>Polarella</taxon>
    </lineage>
</organism>
<dbReference type="Proteomes" id="UP000654075">
    <property type="component" value="Unassembled WGS sequence"/>
</dbReference>
<dbReference type="OrthoDB" id="201709at2759"/>
<keyword evidence="2" id="KW-0812">Transmembrane</keyword>
<accession>A0A813DQA7</accession>
<keyword evidence="2" id="KW-1133">Transmembrane helix</keyword>
<comment type="caution">
    <text evidence="3">The sequence shown here is derived from an EMBL/GenBank/DDBJ whole genome shotgun (WGS) entry which is preliminary data.</text>
</comment>
<reference evidence="3" key="1">
    <citation type="submission" date="2021-02" db="EMBL/GenBank/DDBJ databases">
        <authorList>
            <person name="Dougan E. K."/>
            <person name="Rhodes N."/>
            <person name="Thang M."/>
            <person name="Chan C."/>
        </authorList>
    </citation>
    <scope>NUCLEOTIDE SEQUENCE</scope>
</reference>
<protein>
    <submittedName>
        <fullName evidence="3">Uncharacterized protein</fullName>
    </submittedName>
</protein>
<dbReference type="PANTHER" id="PTHR23315">
    <property type="entry name" value="U BOX DOMAIN-CONTAINING"/>
    <property type="match status" value="1"/>
</dbReference>
<feature type="repeat" description="ARM" evidence="1">
    <location>
        <begin position="233"/>
        <end position="273"/>
    </location>
</feature>
<dbReference type="InterPro" id="IPR016024">
    <property type="entry name" value="ARM-type_fold"/>
</dbReference>
<evidence type="ECO:0000256" key="2">
    <source>
        <dbReference type="SAM" id="Phobius"/>
    </source>
</evidence>
<dbReference type="SUPFAM" id="SSF48371">
    <property type="entry name" value="ARM repeat"/>
    <property type="match status" value="2"/>
</dbReference>
<keyword evidence="4" id="KW-1185">Reference proteome</keyword>
<sequence length="1179" mass="126930">MASASLEEKCFSELRELSALSAHELVDLLSGENAKHREKVAEVLWRIAGDGCGGQEAILRADGVQVLLAQLPEPLQRDEAEDTGLSAAVLGCLASLALNPGVPQAMLEASGLFKVVSLLLQPSSSRVLGRATNCVETLSLDRECREVIRRLGGIRALVSMLSSQDSGCVSAAAGALKNLSVDEESKADIASRDGLELLVELLSHEGLIACKAAECIGNFALDQAYRVRLRSLGCVAPLLNLLGASGSVVPLQLAAGAALLNLTLDDESKAAVVGSRPGAPAGAAVSLLLRSCRALETGSGDAVGLDGSGDGLSSTESSLRLVSVMILANLSAQADCAAALAESGAAMVLARCLKDSNALLREKAAAAIWNMASRPASLAPVREASVVAHLVDALSLDFVTGNCLGATRSLAECPEGRQALLRCGGVVGKLVQLLDVIWSSGQLVASGIFAMRRFEHLTPWHSILKNDSQLKSAFHGSSSSYGQSLLHLVAEFIRACRRSGKNPLTDAKEKLPEILHAGLDYSVQEFYREEFEEGNSSLTVYGEFLSESLLQRWRAGQLPTAMVMAAHGQPIAAPILIEETCQPSGWLLSRPLRAAAARLLPHAVKERVHKDGSAKVIEVLLEAPALHPPMTDWPFGLERVGAEECSLYFRQAVDWMQLRQDWGELPHELILPLAGLRYMILVNADLDEPLFEIPWPYVGAPFLTAYLGTFWSVSLLNATLGFPYEPTDVCSLYDGPFLHACLRCLEAPGDAAHPPGFELDEKGRMVLQVDKLGKGLVDVDLFKALVSLVDKSISEEVDKPLSGKMNMKKMKFTMPRSAKQGSQCEIPFSLPLGNAAHQLRCIDVLWDWARLDDVLQTMAPARRAAFARAGGLEQLRRALRPELEDSLLEAATGAVRAVCESCEANQASQRALLMDFARLLMQDLICSTMYAKYLQLVQFEFTVSQFGSLGDLGVLAPAVPFQFRAVSGLLCAACLTFAMLLCKRLVLALQELPSTFVFVFAVSFFPICWEFVAEYSMTLTCHIETFRGFCANVFTSSVDMIEAWTEVGNALEAIREMMHEGSVLEWPELAIRLEKRTVRSAVPQSQLVTKVHLVCADDTFPDKLCCARKVASANEDSLTAALGKAAEEPASQDNISAVSGDNAANITAAFVFSVLAKVVPNFPWAEVVLSITVKVAACR</sequence>
<proteinExistence type="predicted"/>
<dbReference type="SMART" id="SM00185">
    <property type="entry name" value="ARM"/>
    <property type="match status" value="7"/>
</dbReference>